<dbReference type="InterPro" id="IPR025489">
    <property type="entry name" value="DUF4381"/>
</dbReference>
<sequence length="168" mass="19312">MDPLAQLNDIQTPQGVDWWPLAWGWWVILAVLLALLIALVYLTVKHVRFNRARRDAIAMHQQLPKDASYPAQANQLLKRVTLHYYPAIDSAASYGQRWQHFLQHCLSEKRREKTAQGLAVLAQSPYQPLPADEQEIEQMYRAVSDWLKHARLKQAPGVTNEQEAANHV</sequence>
<feature type="transmembrane region" description="Helical" evidence="1">
    <location>
        <begin position="23"/>
        <end position="44"/>
    </location>
</feature>
<keyword evidence="1" id="KW-1133">Transmembrane helix</keyword>
<dbReference type="Pfam" id="PF14316">
    <property type="entry name" value="DUF4381"/>
    <property type="match status" value="1"/>
</dbReference>
<evidence type="ECO:0000256" key="1">
    <source>
        <dbReference type="SAM" id="Phobius"/>
    </source>
</evidence>
<evidence type="ECO:0000313" key="3">
    <source>
        <dbReference type="Proteomes" id="UP001218788"/>
    </source>
</evidence>
<accession>A0ABT5L3H1</accession>
<name>A0ABT5L3H1_9ALTE</name>
<dbReference type="EMBL" id="JAQQXP010000001">
    <property type="protein sequence ID" value="MDC8831580.1"/>
    <property type="molecule type" value="Genomic_DNA"/>
</dbReference>
<proteinExistence type="predicted"/>
<keyword evidence="1" id="KW-0812">Transmembrane</keyword>
<organism evidence="2 3">
    <name type="scientific">Alteromonas gilva</name>
    <dbReference type="NCBI Taxonomy" id="2987522"/>
    <lineage>
        <taxon>Bacteria</taxon>
        <taxon>Pseudomonadati</taxon>
        <taxon>Pseudomonadota</taxon>
        <taxon>Gammaproteobacteria</taxon>
        <taxon>Alteromonadales</taxon>
        <taxon>Alteromonadaceae</taxon>
        <taxon>Alteromonas/Salinimonas group</taxon>
        <taxon>Alteromonas</taxon>
    </lineage>
</organism>
<comment type="caution">
    <text evidence="2">The sequence shown here is derived from an EMBL/GenBank/DDBJ whole genome shotgun (WGS) entry which is preliminary data.</text>
</comment>
<gene>
    <name evidence="2" type="ORF">OIK42_12500</name>
</gene>
<dbReference type="Proteomes" id="UP001218788">
    <property type="component" value="Unassembled WGS sequence"/>
</dbReference>
<protein>
    <submittedName>
        <fullName evidence="2">DUF4381 domain-containing protein</fullName>
    </submittedName>
</protein>
<dbReference type="RefSeq" id="WP_273640971.1">
    <property type="nucleotide sequence ID" value="NZ_JAQQXP010000001.1"/>
</dbReference>
<keyword evidence="1" id="KW-0472">Membrane</keyword>
<evidence type="ECO:0000313" key="2">
    <source>
        <dbReference type="EMBL" id="MDC8831580.1"/>
    </source>
</evidence>
<reference evidence="2 3" key="1">
    <citation type="submission" date="2022-10" db="EMBL/GenBank/DDBJ databases">
        <title>Alteromonas sp. chi3 Genome sequencing.</title>
        <authorList>
            <person name="Park S."/>
        </authorList>
    </citation>
    <scope>NUCLEOTIDE SEQUENCE [LARGE SCALE GENOMIC DNA]</scope>
    <source>
        <strain evidence="3">chi3</strain>
    </source>
</reference>
<keyword evidence="3" id="KW-1185">Reference proteome</keyword>